<evidence type="ECO:0000256" key="4">
    <source>
        <dbReference type="ARBA" id="ARBA00022777"/>
    </source>
</evidence>
<keyword evidence="11" id="KW-1185">Reference proteome</keyword>
<keyword evidence="4 8" id="KW-0418">Kinase</keyword>
<dbReference type="GO" id="GO:0036430">
    <property type="term" value="F:CMP kinase activity"/>
    <property type="evidence" value="ECO:0007669"/>
    <property type="project" value="RHEA"/>
</dbReference>
<dbReference type="Proteomes" id="UP000321168">
    <property type="component" value="Unassembled WGS sequence"/>
</dbReference>
<dbReference type="Pfam" id="PF02224">
    <property type="entry name" value="Cytidylate_kin"/>
    <property type="match status" value="1"/>
</dbReference>
<keyword evidence="3 8" id="KW-0547">Nucleotide-binding</keyword>
<accession>A0A5C6V107</accession>
<gene>
    <name evidence="8" type="primary">cmk</name>
    <name evidence="10" type="ORF">FRX97_10055</name>
</gene>
<name>A0A5C6V107_9FLAO</name>
<feature type="domain" description="Cytidylate kinase" evidence="9">
    <location>
        <begin position="13"/>
        <end position="228"/>
    </location>
</feature>
<dbReference type="HAMAP" id="MF_00238">
    <property type="entry name" value="Cytidyl_kinase_type1"/>
    <property type="match status" value="1"/>
</dbReference>
<comment type="subcellular location">
    <subcellularLocation>
        <location evidence="8">Cytoplasm</location>
    </subcellularLocation>
</comment>
<feature type="binding site" evidence="8">
    <location>
        <begin position="17"/>
        <end position="25"/>
    </location>
    <ligand>
        <name>ATP</name>
        <dbReference type="ChEBI" id="CHEBI:30616"/>
    </ligand>
</feature>
<dbReference type="RefSeq" id="WP_147015086.1">
    <property type="nucleotide sequence ID" value="NZ_VORB01000009.1"/>
</dbReference>
<comment type="similarity">
    <text evidence="1 8">Belongs to the cytidylate kinase family. Type 1 subfamily.</text>
</comment>
<dbReference type="InterPro" id="IPR011994">
    <property type="entry name" value="Cytidylate_kinase_dom"/>
</dbReference>
<reference evidence="10 11" key="1">
    <citation type="submission" date="2019-08" db="EMBL/GenBank/DDBJ databases">
        <title>Genome of Luteibaculum oceani JCM 18817.</title>
        <authorList>
            <person name="Bowman J.P."/>
        </authorList>
    </citation>
    <scope>NUCLEOTIDE SEQUENCE [LARGE SCALE GENOMIC DNA]</scope>
    <source>
        <strain evidence="10 11">JCM 18817</strain>
    </source>
</reference>
<dbReference type="SUPFAM" id="SSF52540">
    <property type="entry name" value="P-loop containing nucleoside triphosphate hydrolases"/>
    <property type="match status" value="1"/>
</dbReference>
<dbReference type="GO" id="GO:0005524">
    <property type="term" value="F:ATP binding"/>
    <property type="evidence" value="ECO:0007669"/>
    <property type="project" value="UniProtKB-UniRule"/>
</dbReference>
<evidence type="ECO:0000256" key="2">
    <source>
        <dbReference type="ARBA" id="ARBA00022679"/>
    </source>
</evidence>
<evidence type="ECO:0000313" key="10">
    <source>
        <dbReference type="EMBL" id="TXC76948.1"/>
    </source>
</evidence>
<dbReference type="PANTHER" id="PTHR21299">
    <property type="entry name" value="CYTIDYLATE KINASE/PANTOATE-BETA-ALANINE LIGASE"/>
    <property type="match status" value="1"/>
</dbReference>
<dbReference type="EC" id="2.7.4.25" evidence="8"/>
<evidence type="ECO:0000256" key="6">
    <source>
        <dbReference type="ARBA" id="ARBA00047615"/>
    </source>
</evidence>
<organism evidence="10 11">
    <name type="scientific">Luteibaculum oceani</name>
    <dbReference type="NCBI Taxonomy" id="1294296"/>
    <lineage>
        <taxon>Bacteria</taxon>
        <taxon>Pseudomonadati</taxon>
        <taxon>Bacteroidota</taxon>
        <taxon>Flavobacteriia</taxon>
        <taxon>Flavobacteriales</taxon>
        <taxon>Luteibaculaceae</taxon>
        <taxon>Luteibaculum</taxon>
    </lineage>
</organism>
<evidence type="ECO:0000256" key="8">
    <source>
        <dbReference type="HAMAP-Rule" id="MF_00238"/>
    </source>
</evidence>
<comment type="catalytic activity">
    <reaction evidence="7 8">
        <text>CMP + ATP = CDP + ADP</text>
        <dbReference type="Rhea" id="RHEA:11600"/>
        <dbReference type="ChEBI" id="CHEBI:30616"/>
        <dbReference type="ChEBI" id="CHEBI:58069"/>
        <dbReference type="ChEBI" id="CHEBI:60377"/>
        <dbReference type="ChEBI" id="CHEBI:456216"/>
        <dbReference type="EC" id="2.7.4.25"/>
    </reaction>
</comment>
<dbReference type="Gene3D" id="3.40.50.300">
    <property type="entry name" value="P-loop containing nucleotide triphosphate hydrolases"/>
    <property type="match status" value="1"/>
</dbReference>
<dbReference type="NCBIfam" id="TIGR00017">
    <property type="entry name" value="cmk"/>
    <property type="match status" value="1"/>
</dbReference>
<dbReference type="InterPro" id="IPR027417">
    <property type="entry name" value="P-loop_NTPase"/>
</dbReference>
<protein>
    <recommendedName>
        <fullName evidence="8">Cytidylate kinase</fullName>
        <shortName evidence="8">CK</shortName>
        <ecNumber evidence="8">2.7.4.25</ecNumber>
    </recommendedName>
    <alternativeName>
        <fullName evidence="8">Cytidine monophosphate kinase</fullName>
        <shortName evidence="8">CMP kinase</shortName>
    </alternativeName>
</protein>
<proteinExistence type="inferred from homology"/>
<dbReference type="GO" id="GO:0006220">
    <property type="term" value="P:pyrimidine nucleotide metabolic process"/>
    <property type="evidence" value="ECO:0007669"/>
    <property type="project" value="UniProtKB-UniRule"/>
</dbReference>
<keyword evidence="8" id="KW-0963">Cytoplasm</keyword>
<comment type="caution">
    <text evidence="10">The sequence shown here is derived from an EMBL/GenBank/DDBJ whole genome shotgun (WGS) entry which is preliminary data.</text>
</comment>
<evidence type="ECO:0000256" key="7">
    <source>
        <dbReference type="ARBA" id="ARBA00048478"/>
    </source>
</evidence>
<keyword evidence="5 8" id="KW-0067">ATP-binding</keyword>
<comment type="catalytic activity">
    <reaction evidence="6 8">
        <text>dCMP + ATP = dCDP + ADP</text>
        <dbReference type="Rhea" id="RHEA:25094"/>
        <dbReference type="ChEBI" id="CHEBI:30616"/>
        <dbReference type="ChEBI" id="CHEBI:57566"/>
        <dbReference type="ChEBI" id="CHEBI:58593"/>
        <dbReference type="ChEBI" id="CHEBI:456216"/>
        <dbReference type="EC" id="2.7.4.25"/>
    </reaction>
</comment>
<evidence type="ECO:0000313" key="11">
    <source>
        <dbReference type="Proteomes" id="UP000321168"/>
    </source>
</evidence>
<evidence type="ECO:0000259" key="9">
    <source>
        <dbReference type="Pfam" id="PF02224"/>
    </source>
</evidence>
<evidence type="ECO:0000256" key="3">
    <source>
        <dbReference type="ARBA" id="ARBA00022741"/>
    </source>
</evidence>
<dbReference type="GO" id="GO:0015949">
    <property type="term" value="P:nucleobase-containing small molecule interconversion"/>
    <property type="evidence" value="ECO:0007669"/>
    <property type="project" value="TreeGrafter"/>
</dbReference>
<dbReference type="AlphaFoldDB" id="A0A5C6V107"/>
<dbReference type="GO" id="GO:0005829">
    <property type="term" value="C:cytosol"/>
    <property type="evidence" value="ECO:0007669"/>
    <property type="project" value="TreeGrafter"/>
</dbReference>
<dbReference type="OrthoDB" id="9807434at2"/>
<dbReference type="InterPro" id="IPR003136">
    <property type="entry name" value="Cytidylate_kin"/>
</dbReference>
<dbReference type="PANTHER" id="PTHR21299:SF2">
    <property type="entry name" value="CYTIDYLATE KINASE"/>
    <property type="match status" value="1"/>
</dbReference>
<evidence type="ECO:0000256" key="5">
    <source>
        <dbReference type="ARBA" id="ARBA00022840"/>
    </source>
</evidence>
<sequence length="237" mass="26462">MDEKAAVTRKINIAIDGYSACGKSTLAKDLAKVLSYTFIDSGAMYRAVTLFAMRNGWIKENGVIDQKALIASLNTVQIGFKPSQEKGKSDTHLNGENVEEEIRKPHIAQYVSQISAIPEVRKRLVALQQDFGKEKGVVMDGRDIGTVVFPNAELKLFVTADVEERARRRFEELKSKGVESTLEEVKKNLAHRDHLDTTRATDPLKKADDARLVDNTCMTKDEQLTLVLGWVRSLISN</sequence>
<evidence type="ECO:0000256" key="1">
    <source>
        <dbReference type="ARBA" id="ARBA00009427"/>
    </source>
</evidence>
<keyword evidence="2 8" id="KW-0808">Transferase</keyword>
<dbReference type="GO" id="GO:0036431">
    <property type="term" value="F:dCMP kinase activity"/>
    <property type="evidence" value="ECO:0007669"/>
    <property type="project" value="InterPro"/>
</dbReference>
<dbReference type="CDD" id="cd02020">
    <property type="entry name" value="CMPK"/>
    <property type="match status" value="1"/>
</dbReference>
<dbReference type="EMBL" id="VORB01000009">
    <property type="protein sequence ID" value="TXC76948.1"/>
    <property type="molecule type" value="Genomic_DNA"/>
</dbReference>